<feature type="region of interest" description="Disordered" evidence="2">
    <location>
        <begin position="917"/>
        <end position="947"/>
    </location>
</feature>
<dbReference type="CTD" id="9810887"/>
<name>A0A6A5G5S6_CAERE</name>
<feature type="region of interest" description="Disordered" evidence="2">
    <location>
        <begin position="77"/>
        <end position="162"/>
    </location>
</feature>
<organism evidence="3 4">
    <name type="scientific">Caenorhabditis remanei</name>
    <name type="common">Caenorhabditis vulgaris</name>
    <dbReference type="NCBI Taxonomy" id="31234"/>
    <lineage>
        <taxon>Eukaryota</taxon>
        <taxon>Metazoa</taxon>
        <taxon>Ecdysozoa</taxon>
        <taxon>Nematoda</taxon>
        <taxon>Chromadorea</taxon>
        <taxon>Rhabditida</taxon>
        <taxon>Rhabditina</taxon>
        <taxon>Rhabditomorpha</taxon>
        <taxon>Rhabditoidea</taxon>
        <taxon>Rhabditidae</taxon>
        <taxon>Peloderinae</taxon>
        <taxon>Caenorhabditis</taxon>
    </lineage>
</organism>
<gene>
    <name evidence="3" type="ORF">GCK72_016845</name>
</gene>
<dbReference type="InterPro" id="IPR007883">
    <property type="entry name" value="DUF713"/>
</dbReference>
<accession>A0A6A5G5S6</accession>
<feature type="compositionally biased region" description="Polar residues" evidence="2">
    <location>
        <begin position="919"/>
        <end position="931"/>
    </location>
</feature>
<evidence type="ECO:0000256" key="2">
    <source>
        <dbReference type="SAM" id="MobiDB-lite"/>
    </source>
</evidence>
<feature type="region of interest" description="Disordered" evidence="2">
    <location>
        <begin position="459"/>
        <end position="488"/>
    </location>
</feature>
<reference evidence="3 4" key="1">
    <citation type="submission" date="2019-12" db="EMBL/GenBank/DDBJ databases">
        <title>Chromosome-level assembly of the Caenorhabditis remanei genome.</title>
        <authorList>
            <person name="Teterina A.A."/>
            <person name="Willis J.H."/>
            <person name="Phillips P.C."/>
        </authorList>
    </citation>
    <scope>NUCLEOTIDE SEQUENCE [LARGE SCALE GENOMIC DNA]</scope>
    <source>
        <strain evidence="3 4">PX506</strain>
        <tissue evidence="3">Whole organism</tissue>
    </source>
</reference>
<dbReference type="EMBL" id="WUAV01000005">
    <property type="protein sequence ID" value="KAF1750297.1"/>
    <property type="molecule type" value="Genomic_DNA"/>
</dbReference>
<proteinExistence type="predicted"/>
<evidence type="ECO:0000313" key="4">
    <source>
        <dbReference type="Proteomes" id="UP000483820"/>
    </source>
</evidence>
<feature type="compositionally biased region" description="Basic and acidic residues" evidence="2">
    <location>
        <begin position="384"/>
        <end position="397"/>
    </location>
</feature>
<feature type="compositionally biased region" description="Polar residues" evidence="2">
    <location>
        <begin position="120"/>
        <end position="141"/>
    </location>
</feature>
<protein>
    <submittedName>
        <fullName evidence="3">Uncharacterized protein</fullName>
    </submittedName>
</protein>
<sequence length="1261" mass="149014">MLLIPEEKENSDTDDFEKLLQQQIQEDSGEDKKIRELNEKIEQQKLKMEEDKKNEDQKIQAEAREFEERIKIIEMEFREPEKQKQKLNDEETKKRLQERDEYEKETENIRQTHIEIGMKNRNNVEIPQSSEIDQPTSSNTDRPGKISVGFQRDEMEDTDRPKTSRNLKNIMEMGLNNSSEANMKREPDFTDDCYFRVPGCDKEREEFFKLLHKEKKLSNQNKVIEYQEQTRTIETIMYICLQKLFQRSFDYNVLVNELRNENLVTDEKQKLLRETFLTTLARNFEVIEESTIHTEIIMLKDGEYNVWTLRFKRFNEEETTTSTGNENNYLCYTLYEETVKAPDVQEDETLHNQQGDQPEENNESATISENSQHETRNKSATPDTNRKEESKDSEADDFEKLLQQEIDGAKVQDEKIRELNEKIGQQKVKMEEDKKNADQKIEAEAREFEENIKKAEKKFREAEKQKQKLNDEDMKKRRKKREEYERETEKIRQEHMKELHNFVAGFYECIKLKMRWELKEDEWVDWLKTLRSLVARARNQFLSFEASFGSYGVEDVESRRWAEEDLQKLHHEVLSTHEELYRAYFFIKDLSSQHSDRTFLSILQNLLSKICGSLLTVLQGIDGTKVRFIRKLDREQDLEKYKNIEDPEKYEPKSEEMAESAENIEKESVNLEHSSVGSERGSENREVSESVVEKSTVDQAGVVTESENCGDGFKMDSKIEIPKELIQELHSSSRKRPIKTILRENWGLVEKIDAKLKDADTSKNVKPVPAHLTQNFLSTVSVLVNPRKLRRSKSEPPEDEVSDFENDLRDAQRDWRGFFYKYEMEIHDFAVNAKKNGVDFHEEMWKRGRIEKLTTAVYNISERVQNKTVSIIPPSRFIFSFISFLASWTIMPVINTPRKLSGAASSLLRFQDRKPVENGYSQNGTQKNGTIANGAEKNGAVKNGTPKTDSKISNLIITPVESDEKLRKFHEEMKDTEKFISEKDQEWHEKLNMYQKEISARLEVQEKRLYSEIEKFQQEKEARRQQEEEEFTKRMNQQDTEFHKIIKKIDDERKKLSEEEHKNLLETCKKQDAELLNLLEMTLSPKSIQRNWEEHEDYWSSRLQILRNSLALVRSEFWHFERYFRQQSENPDRNPNFVKTIYEMESASFGQTVTRAQSLINNQHEFFDALFDKYDDDFFLRVLWKITSNIANQLDKVILELWSIAVNSSDFDHFRLRSAVLEIDPCSIPTSWRLKGICHSADPSDYEDALSNSSPSVYSHF</sequence>
<feature type="coiled-coil region" evidence="1">
    <location>
        <begin position="999"/>
        <end position="1030"/>
    </location>
</feature>
<feature type="compositionally biased region" description="Basic and acidic residues" evidence="2">
    <location>
        <begin position="680"/>
        <end position="696"/>
    </location>
</feature>
<feature type="compositionally biased region" description="Basic and acidic residues" evidence="2">
    <location>
        <begin position="77"/>
        <end position="118"/>
    </location>
</feature>
<dbReference type="KEGG" id="crq:GCK72_016845"/>
<dbReference type="Proteomes" id="UP000483820">
    <property type="component" value="Chromosome V"/>
</dbReference>
<evidence type="ECO:0000256" key="1">
    <source>
        <dbReference type="SAM" id="Coils"/>
    </source>
</evidence>
<dbReference type="GeneID" id="9810887"/>
<comment type="caution">
    <text evidence="3">The sequence shown here is derived from an EMBL/GenBank/DDBJ whole genome shotgun (WGS) entry which is preliminary data.</text>
</comment>
<keyword evidence="1" id="KW-0175">Coiled coil</keyword>
<dbReference type="PANTHER" id="PTHR21566:SF5">
    <property type="entry name" value="SUN DOMAIN-CONTAINING PROTEIN"/>
    <property type="match status" value="1"/>
</dbReference>
<feature type="region of interest" description="Disordered" evidence="2">
    <location>
        <begin position="643"/>
        <end position="696"/>
    </location>
</feature>
<dbReference type="Pfam" id="PF05218">
    <property type="entry name" value="DUF713"/>
    <property type="match status" value="2"/>
</dbReference>
<feature type="region of interest" description="Disordered" evidence="2">
    <location>
        <begin position="348"/>
        <end position="397"/>
    </location>
</feature>
<dbReference type="RefSeq" id="XP_053580644.1">
    <property type="nucleotide sequence ID" value="XM_053731731.1"/>
</dbReference>
<dbReference type="AlphaFoldDB" id="A0A6A5G5S6"/>
<dbReference type="PANTHER" id="PTHR21566">
    <property type="entry name" value="CILIA- AND FLAGELLA-ASSOCIATED PROTEIN 251-LIKE-RELATED-RELATED"/>
    <property type="match status" value="1"/>
</dbReference>
<evidence type="ECO:0000313" key="3">
    <source>
        <dbReference type="EMBL" id="KAF1750297.1"/>
    </source>
</evidence>
<feature type="compositionally biased region" description="Basic and acidic residues" evidence="2">
    <location>
        <begin position="643"/>
        <end position="656"/>
    </location>
</feature>